<protein>
    <submittedName>
        <fullName evidence="1">Uncharacterized protein</fullName>
    </submittedName>
</protein>
<accession>A0ABY3CCL5</accession>
<comment type="caution">
    <text evidence="1">The sequence shown here is derived from an EMBL/GenBank/DDBJ whole genome shotgun (WGS) entry which is preliminary data.</text>
</comment>
<proteinExistence type="predicted"/>
<dbReference type="Proteomes" id="UP000733744">
    <property type="component" value="Unassembled WGS sequence"/>
</dbReference>
<keyword evidence="2" id="KW-1185">Reference proteome</keyword>
<evidence type="ECO:0000313" key="2">
    <source>
        <dbReference type="Proteomes" id="UP000733744"/>
    </source>
</evidence>
<dbReference type="EMBL" id="RYFG02000051">
    <property type="protein sequence ID" value="TRW99829.1"/>
    <property type="molecule type" value="Genomic_DNA"/>
</dbReference>
<organism evidence="1 2">
    <name type="scientific">Candidatus Methylobacter oryzae</name>
    <dbReference type="NCBI Taxonomy" id="2497749"/>
    <lineage>
        <taxon>Bacteria</taxon>
        <taxon>Pseudomonadati</taxon>
        <taxon>Pseudomonadota</taxon>
        <taxon>Gammaproteobacteria</taxon>
        <taxon>Methylococcales</taxon>
        <taxon>Methylococcaceae</taxon>
        <taxon>Methylobacter</taxon>
    </lineage>
</organism>
<gene>
    <name evidence="1" type="ORF">EKO24_006515</name>
</gene>
<reference evidence="1 2" key="1">
    <citation type="journal article" date="2019" name="Antonie Van Leeuwenhoek">
        <title>Description of 'Ca. Methylobacter oryzae' KRF1, a novel species from the environmentally important Methylobacter clade 2.</title>
        <authorList>
            <person name="Khatri K."/>
            <person name="Mohite J.A."/>
            <person name="Pandit P.S."/>
            <person name="Bahulikar R."/>
            <person name="Rahalkar M.C."/>
        </authorList>
    </citation>
    <scope>NUCLEOTIDE SEQUENCE [LARGE SCALE GENOMIC DNA]</scope>
    <source>
        <strain evidence="1 2">KRF1</strain>
    </source>
</reference>
<dbReference type="RefSeq" id="WP_127027406.1">
    <property type="nucleotide sequence ID" value="NZ_RYFG02000051.1"/>
</dbReference>
<sequence>MPATVKALITLIYPLVIIATAPARNLNTSCLTTIGKMIPVVATTASLFEVLSMPIPNAKPSDFTAFAATVYQASATVMDFDMYFDYYEEVLKVLFWNPHVDTPMAIAQQEQQHKNIGGSHV</sequence>
<name>A0ABY3CCL5_9GAMM</name>
<evidence type="ECO:0000313" key="1">
    <source>
        <dbReference type="EMBL" id="TRW99829.1"/>
    </source>
</evidence>